<dbReference type="InterPro" id="IPR036551">
    <property type="entry name" value="Flavin_trans-like"/>
</dbReference>
<dbReference type="GO" id="GO:0010181">
    <property type="term" value="F:FMN binding"/>
    <property type="evidence" value="ECO:0007669"/>
    <property type="project" value="UniProtKB-UniRule"/>
</dbReference>
<feature type="domain" description="Flavoprotein" evidence="5">
    <location>
        <begin position="1"/>
        <end position="170"/>
    </location>
</feature>
<dbReference type="Pfam" id="PF04127">
    <property type="entry name" value="DFP"/>
    <property type="match status" value="1"/>
</dbReference>
<evidence type="ECO:0000313" key="7">
    <source>
        <dbReference type="EMBL" id="GEK80517.1"/>
    </source>
</evidence>
<keyword evidence="3" id="KW-0479">Metal-binding</keyword>
<dbReference type="Gene3D" id="3.40.50.1950">
    <property type="entry name" value="Flavin prenyltransferase-like"/>
    <property type="match status" value="1"/>
</dbReference>
<evidence type="ECO:0000259" key="6">
    <source>
        <dbReference type="Pfam" id="PF04127"/>
    </source>
</evidence>
<keyword evidence="3" id="KW-0460">Magnesium</keyword>
<feature type="binding site" evidence="3">
    <location>
        <position position="289"/>
    </location>
    <ligand>
        <name>CTP</name>
        <dbReference type="ChEBI" id="CHEBI:37563"/>
    </ligand>
</feature>
<comment type="caution">
    <text evidence="7">The sequence shown here is derived from an EMBL/GenBank/DDBJ whole genome shotgun (WGS) entry which is preliminary data.</text>
</comment>
<dbReference type="GO" id="GO:0015937">
    <property type="term" value="P:coenzyme A biosynthetic process"/>
    <property type="evidence" value="ECO:0007669"/>
    <property type="project" value="UniProtKB-UniRule"/>
</dbReference>
<dbReference type="InterPro" id="IPR035929">
    <property type="entry name" value="CoaB-like_sf"/>
</dbReference>
<reference evidence="7 8" key="1">
    <citation type="submission" date="2019-07" db="EMBL/GenBank/DDBJ databases">
        <title>Whole genome shotgun sequence of Agrococcus baldri NBRC 103055.</title>
        <authorList>
            <person name="Hosoyama A."/>
            <person name="Uohara A."/>
            <person name="Ohji S."/>
            <person name="Ichikawa N."/>
        </authorList>
    </citation>
    <scope>NUCLEOTIDE SEQUENCE [LARGE SCALE GENOMIC DNA]</scope>
    <source>
        <strain evidence="7 8">NBRC 103055</strain>
    </source>
</reference>
<dbReference type="GO" id="GO:0071513">
    <property type="term" value="C:phosphopantothenoylcysteine decarboxylase complex"/>
    <property type="evidence" value="ECO:0007669"/>
    <property type="project" value="TreeGrafter"/>
</dbReference>
<comment type="pathway">
    <text evidence="3 4">Cofactor biosynthesis; coenzyme A biosynthesis; CoA from (R)-pantothenate: step 3/5.</text>
</comment>
<protein>
    <recommendedName>
        <fullName evidence="3">Coenzyme A biosynthesis bifunctional protein CoaBC</fullName>
    </recommendedName>
    <alternativeName>
        <fullName evidence="3">DNA/pantothenate metabolism flavoprotein</fullName>
    </alternativeName>
    <alternativeName>
        <fullName evidence="3">Phosphopantothenoylcysteine synthetase/decarboxylase</fullName>
        <shortName evidence="3">PPCS-PPCDC</shortName>
    </alternativeName>
    <domain>
        <recommendedName>
            <fullName evidence="3">Phosphopantothenoylcysteine decarboxylase</fullName>
            <shortName evidence="3">PPC decarboxylase</shortName>
            <shortName evidence="3">PPC-DC</shortName>
            <ecNumber evidence="3">4.1.1.36</ecNumber>
        </recommendedName>
        <alternativeName>
            <fullName evidence="3">CoaC</fullName>
        </alternativeName>
    </domain>
    <domain>
        <recommendedName>
            <fullName evidence="3">Phosphopantothenate--cysteine ligase</fullName>
            <ecNumber evidence="3">6.3.2.5</ecNumber>
        </recommendedName>
        <alternativeName>
            <fullName evidence="3">CoaB</fullName>
        </alternativeName>
        <alternativeName>
            <fullName evidence="3">Phosphopantothenoylcysteine synthetase</fullName>
            <shortName evidence="3">PPC synthetase</shortName>
            <shortName evidence="3">PPC-S</shortName>
        </alternativeName>
    </domain>
</protein>
<dbReference type="Gene3D" id="3.40.50.10300">
    <property type="entry name" value="CoaB-like"/>
    <property type="match status" value="1"/>
</dbReference>
<comment type="cofactor">
    <cofactor evidence="3">
        <name>FMN</name>
        <dbReference type="ChEBI" id="CHEBI:58210"/>
    </cofactor>
    <text evidence="3">Binds 1 FMN per subunit.</text>
</comment>
<evidence type="ECO:0000256" key="2">
    <source>
        <dbReference type="ARBA" id="ARBA00023239"/>
    </source>
</evidence>
<sequence>MRVVVGISGGIAAYKAALAIRELVLAGHDVHVVPTASALRFIGRPTLEALSRNPVTDEVFDDVASVRHVALGQRADLIVVLPATANTIAKLAHGLADDLLGTTILASRAPLVLAPAMHTEMWEQAAVQANVRLLAERGATIVGPVAGQLTGADSGLGRMAEPADVVAAALALVADPAAPGAAGTDALAGRSVVISAGGTREPIDPVRFLGNRSSGAMGVALAEAARDAGAAVTLVGANLHVPAPDGVALVEVETTAQLAEAMEAHAPADVLVMAAAVADYRVDGVSDGKRSKEEWGEAPTLTLTQNPDILAGLAQRARQNLVVGFAAETEADDTALIHRGRAKLARKGADLLVVNRVGHDEGFGSVATRVSVLDASGVIAEAHGAKASVAREIIEVIATRIARDQRTGEGEA</sequence>
<evidence type="ECO:0000313" key="8">
    <source>
        <dbReference type="Proteomes" id="UP000321749"/>
    </source>
</evidence>
<comment type="function">
    <text evidence="4">Catalyzes two steps in the biosynthesis of coenzyme A. In the first step cysteine is conjugated to 4'-phosphopantothenate to form 4-phosphopantothenoylcysteine, in the latter compound is decarboxylated to form 4'-phosphopantotheine.</text>
</comment>
<evidence type="ECO:0000256" key="1">
    <source>
        <dbReference type="ARBA" id="ARBA00022793"/>
    </source>
</evidence>
<dbReference type="AlphaFoldDB" id="A0AA87RLV9"/>
<gene>
    <name evidence="3" type="primary">coaBC</name>
    <name evidence="7" type="ORF">ABA31_18680</name>
</gene>
<comment type="catalytic activity">
    <reaction evidence="3 4">
        <text>N-[(R)-4-phosphopantothenoyl]-L-cysteine + H(+) = (R)-4'-phosphopantetheine + CO2</text>
        <dbReference type="Rhea" id="RHEA:16793"/>
        <dbReference type="ChEBI" id="CHEBI:15378"/>
        <dbReference type="ChEBI" id="CHEBI:16526"/>
        <dbReference type="ChEBI" id="CHEBI:59458"/>
        <dbReference type="ChEBI" id="CHEBI:61723"/>
        <dbReference type="EC" id="4.1.1.36"/>
    </reaction>
</comment>
<dbReference type="EC" id="6.3.2.5" evidence="3"/>
<evidence type="ECO:0000256" key="4">
    <source>
        <dbReference type="RuleBase" id="RU364078"/>
    </source>
</evidence>
<comment type="similarity">
    <text evidence="3 4">In the N-terminal section; belongs to the HFCD (homo-oligomeric flavin containing Cys decarboxylase) superfamily.</text>
</comment>
<keyword evidence="3 4" id="KW-0285">Flavoprotein</keyword>
<feature type="region of interest" description="Phosphopantothenate--cysteine ligase" evidence="3">
    <location>
        <begin position="192"/>
        <end position="412"/>
    </location>
</feature>
<dbReference type="GO" id="GO:0004633">
    <property type="term" value="F:phosphopantothenoylcysteine decarboxylase activity"/>
    <property type="evidence" value="ECO:0007669"/>
    <property type="project" value="UniProtKB-UniRule"/>
</dbReference>
<comment type="caution">
    <text evidence="3">Lacks conserved residue(s) required for the propagation of feature annotation.</text>
</comment>
<dbReference type="SUPFAM" id="SSF52507">
    <property type="entry name" value="Homo-oligomeric flavin-containing Cys decarboxylases, HFCD"/>
    <property type="match status" value="1"/>
</dbReference>
<evidence type="ECO:0000256" key="3">
    <source>
        <dbReference type="HAMAP-Rule" id="MF_02225"/>
    </source>
</evidence>
<keyword evidence="2 3" id="KW-0456">Lyase</keyword>
<comment type="function">
    <text evidence="3">Catalyzes two sequential steps in the biosynthesis of coenzyme A. In the first step cysteine is conjugated to 4'-phosphopantothenate to form 4-phosphopantothenoylcysteine. In the second step the latter compound is decarboxylated to form 4'-phosphopantotheine.</text>
</comment>
<dbReference type="Proteomes" id="UP000321749">
    <property type="component" value="Unassembled WGS sequence"/>
</dbReference>
<dbReference type="EC" id="4.1.1.36" evidence="3"/>
<feature type="binding site" evidence="3">
    <location>
        <position position="343"/>
    </location>
    <ligand>
        <name>CTP</name>
        <dbReference type="ChEBI" id="CHEBI:37563"/>
    </ligand>
</feature>
<dbReference type="InterPro" id="IPR003382">
    <property type="entry name" value="Flavoprotein"/>
</dbReference>
<proteinExistence type="inferred from homology"/>
<dbReference type="HAMAP" id="MF_02225">
    <property type="entry name" value="CoaBC"/>
    <property type="match status" value="1"/>
</dbReference>
<dbReference type="EMBL" id="BJUU01000011">
    <property type="protein sequence ID" value="GEK80517.1"/>
    <property type="molecule type" value="Genomic_DNA"/>
</dbReference>
<feature type="binding site" evidence="3">
    <location>
        <position position="347"/>
    </location>
    <ligand>
        <name>CTP</name>
        <dbReference type="ChEBI" id="CHEBI:37563"/>
    </ligand>
</feature>
<comment type="pathway">
    <text evidence="3 4">Cofactor biosynthesis; coenzyme A biosynthesis; CoA from (R)-pantothenate: step 2/5.</text>
</comment>
<dbReference type="GO" id="GO:0046872">
    <property type="term" value="F:metal ion binding"/>
    <property type="evidence" value="ECO:0007669"/>
    <property type="project" value="UniProtKB-KW"/>
</dbReference>
<keyword evidence="1 3" id="KW-0210">Decarboxylase</keyword>
<keyword evidence="8" id="KW-1185">Reference proteome</keyword>
<feature type="binding site" evidence="3">
    <location>
        <position position="325"/>
    </location>
    <ligand>
        <name>CTP</name>
        <dbReference type="ChEBI" id="CHEBI:37563"/>
    </ligand>
</feature>
<comment type="similarity">
    <text evidence="3 4">In the C-terminal section; belongs to the PPC synthetase family.</text>
</comment>
<dbReference type="InterPro" id="IPR007085">
    <property type="entry name" value="DNA/pantothenate-metab_flavo_C"/>
</dbReference>
<dbReference type="RefSeq" id="WP_146794875.1">
    <property type="nucleotide sequence ID" value="NZ_BJUU01000011.1"/>
</dbReference>
<keyword evidence="3 4" id="KW-0436">Ligase</keyword>
<dbReference type="NCBIfam" id="TIGR00521">
    <property type="entry name" value="coaBC_dfp"/>
    <property type="match status" value="1"/>
</dbReference>
<keyword evidence="3 4" id="KW-0288">FMN</keyword>
<dbReference type="PANTHER" id="PTHR14359">
    <property type="entry name" value="HOMO-OLIGOMERIC FLAVIN CONTAINING CYS DECARBOXYLASE FAMILY"/>
    <property type="match status" value="1"/>
</dbReference>
<dbReference type="Pfam" id="PF02441">
    <property type="entry name" value="Flavoprotein"/>
    <property type="match status" value="1"/>
</dbReference>
<feature type="region of interest" description="Phosphopantothenoylcysteine decarboxylase" evidence="3">
    <location>
        <begin position="1"/>
        <end position="191"/>
    </location>
</feature>
<comment type="catalytic activity">
    <reaction evidence="3 4">
        <text>(R)-4'-phosphopantothenate + L-cysteine + CTP = N-[(R)-4-phosphopantothenoyl]-L-cysteine + CMP + diphosphate + H(+)</text>
        <dbReference type="Rhea" id="RHEA:19397"/>
        <dbReference type="ChEBI" id="CHEBI:10986"/>
        <dbReference type="ChEBI" id="CHEBI:15378"/>
        <dbReference type="ChEBI" id="CHEBI:33019"/>
        <dbReference type="ChEBI" id="CHEBI:35235"/>
        <dbReference type="ChEBI" id="CHEBI:37563"/>
        <dbReference type="ChEBI" id="CHEBI:59458"/>
        <dbReference type="ChEBI" id="CHEBI:60377"/>
        <dbReference type="EC" id="6.3.2.5"/>
    </reaction>
</comment>
<keyword evidence="3" id="KW-0511">Multifunctional enzyme</keyword>
<feature type="domain" description="DNA/pantothenate metabolism flavoprotein C-terminal" evidence="6">
    <location>
        <begin position="187"/>
        <end position="399"/>
    </location>
</feature>
<dbReference type="GO" id="GO:0004632">
    <property type="term" value="F:phosphopantothenate--cysteine ligase activity"/>
    <property type="evidence" value="ECO:0007669"/>
    <property type="project" value="UniProtKB-UniRule"/>
</dbReference>
<dbReference type="GO" id="GO:0015941">
    <property type="term" value="P:pantothenate catabolic process"/>
    <property type="evidence" value="ECO:0007669"/>
    <property type="project" value="InterPro"/>
</dbReference>
<evidence type="ECO:0000259" key="5">
    <source>
        <dbReference type="Pfam" id="PF02441"/>
    </source>
</evidence>
<dbReference type="InterPro" id="IPR005252">
    <property type="entry name" value="CoaBC"/>
</dbReference>
<feature type="binding site" evidence="3">
    <location>
        <position position="279"/>
    </location>
    <ligand>
        <name>CTP</name>
        <dbReference type="ChEBI" id="CHEBI:37563"/>
    </ligand>
</feature>
<dbReference type="PANTHER" id="PTHR14359:SF6">
    <property type="entry name" value="PHOSPHOPANTOTHENOYLCYSTEINE DECARBOXYLASE"/>
    <property type="match status" value="1"/>
</dbReference>
<name>A0AA87RLV9_9MICO</name>
<feature type="binding site" evidence="3">
    <location>
        <begin position="307"/>
        <end position="310"/>
    </location>
    <ligand>
        <name>CTP</name>
        <dbReference type="ChEBI" id="CHEBI:37563"/>
    </ligand>
</feature>
<comment type="cofactor">
    <cofactor evidence="3">
        <name>Mg(2+)</name>
        <dbReference type="ChEBI" id="CHEBI:18420"/>
    </cofactor>
</comment>
<dbReference type="SUPFAM" id="SSF102645">
    <property type="entry name" value="CoaB-like"/>
    <property type="match status" value="1"/>
</dbReference>
<accession>A0AA87RLV9</accession>
<organism evidence="7 8">
    <name type="scientific">Agrococcus baldri</name>
    <dbReference type="NCBI Taxonomy" id="153730"/>
    <lineage>
        <taxon>Bacteria</taxon>
        <taxon>Bacillati</taxon>
        <taxon>Actinomycetota</taxon>
        <taxon>Actinomycetes</taxon>
        <taxon>Micrococcales</taxon>
        <taxon>Microbacteriaceae</taxon>
        <taxon>Agrococcus</taxon>
    </lineage>
</organism>